<dbReference type="Proteomes" id="UP000322873">
    <property type="component" value="Unassembled WGS sequence"/>
</dbReference>
<evidence type="ECO:0000313" key="1">
    <source>
        <dbReference type="EMBL" id="KAA8568713.1"/>
    </source>
</evidence>
<gene>
    <name evidence="1" type="ORF">EYC84_007712</name>
</gene>
<dbReference type="EMBL" id="VICG01000009">
    <property type="protein sequence ID" value="KAA8568713.1"/>
    <property type="molecule type" value="Genomic_DNA"/>
</dbReference>
<accession>A0A5M9JK07</accession>
<comment type="caution">
    <text evidence="1">The sequence shown here is derived from an EMBL/GenBank/DDBJ whole genome shotgun (WGS) entry which is preliminary data.</text>
</comment>
<keyword evidence="2" id="KW-1185">Reference proteome</keyword>
<dbReference type="AlphaFoldDB" id="A0A5M9JK07"/>
<organism evidence="1 2">
    <name type="scientific">Monilinia fructicola</name>
    <name type="common">Brown rot fungus</name>
    <name type="synonym">Ciboria fructicola</name>
    <dbReference type="NCBI Taxonomy" id="38448"/>
    <lineage>
        <taxon>Eukaryota</taxon>
        <taxon>Fungi</taxon>
        <taxon>Dikarya</taxon>
        <taxon>Ascomycota</taxon>
        <taxon>Pezizomycotina</taxon>
        <taxon>Leotiomycetes</taxon>
        <taxon>Helotiales</taxon>
        <taxon>Sclerotiniaceae</taxon>
        <taxon>Monilinia</taxon>
    </lineage>
</organism>
<sequence>MPSLALTLYRLLHELMCIDKLTGGSHTRIHHSHGNRHAMEIGCHAGREKAIFGIRGSVLEGTKVIFTLENLLLHHCSYHRRLQIHRHDRVYDDGLLKSC</sequence>
<reference evidence="1 2" key="1">
    <citation type="submission" date="2019-06" db="EMBL/GenBank/DDBJ databases">
        <title>Genome Sequence of the Brown Rot Fungal Pathogen Monilinia fructicola.</title>
        <authorList>
            <person name="De Miccolis Angelini R.M."/>
            <person name="Landi L."/>
            <person name="Abate D."/>
            <person name="Pollastro S."/>
            <person name="Romanazzi G."/>
            <person name="Faretra F."/>
        </authorList>
    </citation>
    <scope>NUCLEOTIDE SEQUENCE [LARGE SCALE GENOMIC DNA]</scope>
    <source>
        <strain evidence="1 2">Mfrc123</strain>
    </source>
</reference>
<protein>
    <submittedName>
        <fullName evidence="1">Uncharacterized protein</fullName>
    </submittedName>
</protein>
<name>A0A5M9JK07_MONFR</name>
<evidence type="ECO:0000313" key="2">
    <source>
        <dbReference type="Proteomes" id="UP000322873"/>
    </source>
</evidence>
<proteinExistence type="predicted"/>